<reference evidence="9 10" key="1">
    <citation type="submission" date="2016-03" db="EMBL/GenBank/DDBJ databases">
        <title>Microsymbionts genomes from the relict species Vavilovia formosa (Stev.) Fed.</title>
        <authorList>
            <person name="Kopat V."/>
            <person name="Chirak E."/>
            <person name="Kimeklis A."/>
            <person name="Andronov E."/>
        </authorList>
    </citation>
    <scope>NUCLEOTIDE SEQUENCE [LARGE SCALE GENOMIC DNA]</scope>
    <source>
        <strain evidence="9 10">Vaf07</strain>
    </source>
</reference>
<feature type="transmembrane region" description="Helical" evidence="7">
    <location>
        <begin position="277"/>
        <end position="298"/>
    </location>
</feature>
<keyword evidence="10" id="KW-1185">Reference proteome</keyword>
<dbReference type="OrthoDB" id="9812221at2"/>
<dbReference type="SUPFAM" id="SSF103473">
    <property type="entry name" value="MFS general substrate transporter"/>
    <property type="match status" value="1"/>
</dbReference>
<organism evidence="9 10">
    <name type="scientific">Tardiphaga robiniae</name>
    <dbReference type="NCBI Taxonomy" id="943830"/>
    <lineage>
        <taxon>Bacteria</taxon>
        <taxon>Pseudomonadati</taxon>
        <taxon>Pseudomonadota</taxon>
        <taxon>Alphaproteobacteria</taxon>
        <taxon>Hyphomicrobiales</taxon>
        <taxon>Nitrobacteraceae</taxon>
        <taxon>Tardiphaga</taxon>
    </lineage>
</organism>
<comment type="caution">
    <text evidence="9">The sequence shown here is derived from an EMBL/GenBank/DDBJ whole genome shotgun (WGS) entry which is preliminary data.</text>
</comment>
<evidence type="ECO:0000256" key="3">
    <source>
        <dbReference type="ARBA" id="ARBA00022475"/>
    </source>
</evidence>
<feature type="transmembrane region" description="Helical" evidence="7">
    <location>
        <begin position="154"/>
        <end position="175"/>
    </location>
</feature>
<keyword evidence="4 7" id="KW-0812">Transmembrane</keyword>
<accession>A0A161QT64</accession>
<proteinExistence type="predicted"/>
<dbReference type="CDD" id="cd17502">
    <property type="entry name" value="MFS_Azr1_MDR_like"/>
    <property type="match status" value="1"/>
</dbReference>
<feature type="transmembrane region" description="Helical" evidence="7">
    <location>
        <begin position="215"/>
        <end position="237"/>
    </location>
</feature>
<dbReference type="InterPro" id="IPR036259">
    <property type="entry name" value="MFS_trans_sf"/>
</dbReference>
<dbReference type="Proteomes" id="UP000076574">
    <property type="component" value="Unassembled WGS sequence"/>
</dbReference>
<feature type="transmembrane region" description="Helical" evidence="7">
    <location>
        <begin position="385"/>
        <end position="403"/>
    </location>
</feature>
<feature type="transmembrane region" description="Helical" evidence="7">
    <location>
        <begin position="454"/>
        <end position="478"/>
    </location>
</feature>
<evidence type="ECO:0000256" key="7">
    <source>
        <dbReference type="SAM" id="Phobius"/>
    </source>
</evidence>
<evidence type="ECO:0000256" key="4">
    <source>
        <dbReference type="ARBA" id="ARBA00022692"/>
    </source>
</evidence>
<evidence type="ECO:0000313" key="9">
    <source>
        <dbReference type="EMBL" id="KZD24664.1"/>
    </source>
</evidence>
<feature type="transmembrane region" description="Helical" evidence="7">
    <location>
        <begin position="187"/>
        <end position="209"/>
    </location>
</feature>
<dbReference type="PANTHER" id="PTHR23501:SF197">
    <property type="entry name" value="COMD"/>
    <property type="match status" value="1"/>
</dbReference>
<dbReference type="Gene3D" id="1.20.1250.20">
    <property type="entry name" value="MFS general substrate transporter like domains"/>
    <property type="match status" value="1"/>
</dbReference>
<feature type="transmembrane region" description="Helical" evidence="7">
    <location>
        <begin position="249"/>
        <end position="271"/>
    </location>
</feature>
<feature type="transmembrane region" description="Helical" evidence="7">
    <location>
        <begin position="354"/>
        <end position="373"/>
    </location>
</feature>
<protein>
    <submittedName>
        <fullName evidence="9">MFS transporter</fullName>
    </submittedName>
</protein>
<dbReference type="STRING" id="943830.A4A58_20105"/>
<dbReference type="GO" id="GO:0005886">
    <property type="term" value="C:plasma membrane"/>
    <property type="evidence" value="ECO:0007669"/>
    <property type="project" value="UniProtKB-SubCell"/>
</dbReference>
<evidence type="ECO:0000313" key="10">
    <source>
        <dbReference type="Proteomes" id="UP000076574"/>
    </source>
</evidence>
<dbReference type="InterPro" id="IPR020846">
    <property type="entry name" value="MFS_dom"/>
</dbReference>
<dbReference type="InterPro" id="IPR011701">
    <property type="entry name" value="MFS"/>
</dbReference>
<keyword evidence="5 7" id="KW-1133">Transmembrane helix</keyword>
<dbReference type="PROSITE" id="PS50850">
    <property type="entry name" value="MFS"/>
    <property type="match status" value="1"/>
</dbReference>
<comment type="subcellular location">
    <subcellularLocation>
        <location evidence="1">Cell membrane</location>
        <topology evidence="1">Multi-pass membrane protein</topology>
    </subcellularLocation>
</comment>
<feature type="transmembrane region" description="Helical" evidence="7">
    <location>
        <begin position="409"/>
        <end position="433"/>
    </location>
</feature>
<dbReference type="AlphaFoldDB" id="A0A161QT64"/>
<dbReference type="Pfam" id="PF07690">
    <property type="entry name" value="MFS_1"/>
    <property type="match status" value="1"/>
</dbReference>
<sequence length="537" mass="56630">MNKIERQSRSAADDQVLPGEIPSDAVLSDELAQELSRIPTEVIEPGDAPLLVKAPLTPAEVRTILMSLLLTMFLAALDQTIVATALPTIGRQFADVNNLSWVITAYLLASTAVAPVFGTLSDIYGRRAMIITAMALFMVGSIMCALAPNMIVLIIARALQGLGGGGILPIVQVVISDVVSPRERGQYQAYFSGVWVAAGIGGPIIGGLFAEHLHWSMIFWINIPLGVGSLALLLPKMKKLPVFHRRRKVDWLGGVLLMASAVVFMLVLTWGGTKFSWASPTIVAMIGAAAVMAFAFIWHAIHHDEPFLPLPLMSGSVVPFAMAAGGCAMGAMLGLTVHMPLYYEVVYGLTAGEAGVALIPIAAVSVGGAAFAGHMMTKAKHYKRVAIAGTAMSALMGLLLALMTPLPLWALLTMLGLFSIGLGTVFPVSLVSIQNAVPRPQIGTATGAMNFFRALMASFTVAAFTTILLMALGTDISISGEHAASTHPIAASDMVSAFRYVFEAAAALLALSTLFLLLMEERPLAGPAKAKPSLVSE</sequence>
<dbReference type="GO" id="GO:0022857">
    <property type="term" value="F:transmembrane transporter activity"/>
    <property type="evidence" value="ECO:0007669"/>
    <property type="project" value="InterPro"/>
</dbReference>
<keyword evidence="3" id="KW-1003">Cell membrane</keyword>
<dbReference type="FunFam" id="1.20.1720.10:FF:000004">
    <property type="entry name" value="EmrB/QacA family drug resistance transporter"/>
    <property type="match status" value="1"/>
</dbReference>
<gene>
    <name evidence="9" type="ORF">A4A58_20105</name>
</gene>
<feature type="transmembrane region" description="Helical" evidence="7">
    <location>
        <begin position="98"/>
        <end position="117"/>
    </location>
</feature>
<feature type="transmembrane region" description="Helical" evidence="7">
    <location>
        <begin position="63"/>
        <end position="86"/>
    </location>
</feature>
<feature type="transmembrane region" description="Helical" evidence="7">
    <location>
        <begin position="498"/>
        <end position="519"/>
    </location>
</feature>
<evidence type="ECO:0000256" key="2">
    <source>
        <dbReference type="ARBA" id="ARBA00022448"/>
    </source>
</evidence>
<dbReference type="RefSeq" id="WP_068730495.1">
    <property type="nucleotide sequence ID" value="NZ_LVYV01000002.1"/>
</dbReference>
<evidence type="ECO:0000256" key="5">
    <source>
        <dbReference type="ARBA" id="ARBA00022989"/>
    </source>
</evidence>
<feature type="transmembrane region" description="Helical" evidence="7">
    <location>
        <begin position="310"/>
        <end position="334"/>
    </location>
</feature>
<dbReference type="PRINTS" id="PR01036">
    <property type="entry name" value="TCRTETB"/>
</dbReference>
<keyword evidence="2" id="KW-0813">Transport</keyword>
<evidence type="ECO:0000256" key="6">
    <source>
        <dbReference type="ARBA" id="ARBA00023136"/>
    </source>
</evidence>
<evidence type="ECO:0000259" key="8">
    <source>
        <dbReference type="PROSITE" id="PS50850"/>
    </source>
</evidence>
<feature type="transmembrane region" description="Helical" evidence="7">
    <location>
        <begin position="129"/>
        <end position="148"/>
    </location>
</feature>
<dbReference type="Gene3D" id="1.20.1720.10">
    <property type="entry name" value="Multidrug resistance protein D"/>
    <property type="match status" value="1"/>
</dbReference>
<keyword evidence="6 7" id="KW-0472">Membrane</keyword>
<name>A0A161QT64_9BRAD</name>
<dbReference type="PANTHER" id="PTHR23501">
    <property type="entry name" value="MAJOR FACILITATOR SUPERFAMILY"/>
    <property type="match status" value="1"/>
</dbReference>
<evidence type="ECO:0000256" key="1">
    <source>
        <dbReference type="ARBA" id="ARBA00004651"/>
    </source>
</evidence>
<dbReference type="EMBL" id="LVYV01000002">
    <property type="protein sequence ID" value="KZD24664.1"/>
    <property type="molecule type" value="Genomic_DNA"/>
</dbReference>
<feature type="domain" description="Major facilitator superfamily (MFS) profile" evidence="8">
    <location>
        <begin position="64"/>
        <end position="524"/>
    </location>
</feature>